<evidence type="ECO:0000256" key="2">
    <source>
        <dbReference type="ARBA" id="ARBA00007599"/>
    </source>
</evidence>
<evidence type="ECO:0000256" key="4">
    <source>
        <dbReference type="ARBA" id="ARBA00022490"/>
    </source>
</evidence>
<dbReference type="InterPro" id="IPR027417">
    <property type="entry name" value="P-loop_NTPase"/>
</dbReference>
<dbReference type="Gene3D" id="3.40.50.300">
    <property type="entry name" value="P-loop containing nucleotide triphosphate hydrolases"/>
    <property type="match status" value="1"/>
</dbReference>
<dbReference type="InterPro" id="IPR003442">
    <property type="entry name" value="T6A_TsaE"/>
</dbReference>
<evidence type="ECO:0000313" key="11">
    <source>
        <dbReference type="EMBL" id="SUB56565.1"/>
    </source>
</evidence>
<dbReference type="SUPFAM" id="SSF52540">
    <property type="entry name" value="P-loop containing nucleoside triphosphate hydrolases"/>
    <property type="match status" value="1"/>
</dbReference>
<dbReference type="EMBL" id="UGSZ01000001">
    <property type="protein sequence ID" value="SUB56565.1"/>
    <property type="molecule type" value="Genomic_DNA"/>
</dbReference>
<dbReference type="RefSeq" id="WP_019034719.1">
    <property type="nucleotide sequence ID" value="NZ_UGSZ01000001.1"/>
</dbReference>
<evidence type="ECO:0000313" key="12">
    <source>
        <dbReference type="Proteomes" id="UP000255517"/>
    </source>
</evidence>
<reference evidence="11 12" key="1">
    <citation type="submission" date="2018-06" db="EMBL/GenBank/DDBJ databases">
        <authorList>
            <consortium name="Pathogen Informatics"/>
            <person name="Doyle S."/>
        </authorList>
    </citation>
    <scope>NUCLEOTIDE SEQUENCE [LARGE SCALE GENOMIC DNA]</scope>
    <source>
        <strain evidence="11 12">NCTC13149</strain>
    </source>
</reference>
<evidence type="ECO:0000256" key="8">
    <source>
        <dbReference type="ARBA" id="ARBA00022840"/>
    </source>
</evidence>
<evidence type="ECO:0000256" key="3">
    <source>
        <dbReference type="ARBA" id="ARBA00019010"/>
    </source>
</evidence>
<sequence>MEIILDSLEKTKEFGFLLGQLCKGGMVLCLNGDLGAGKTTITKSLAEGLGIKANVTSPTFTIVNEYRGKTNLYHIDTYRLNDGIDTLYLGFDEYFYSDGITVVEWADKIKNSLPEEYMTISIKVEDNIRKLEITYIGDKYKVVEEKLYESFGI</sequence>
<evidence type="ECO:0000256" key="5">
    <source>
        <dbReference type="ARBA" id="ARBA00022694"/>
    </source>
</evidence>
<dbReference type="GO" id="GO:0046872">
    <property type="term" value="F:metal ion binding"/>
    <property type="evidence" value="ECO:0007669"/>
    <property type="project" value="UniProtKB-KW"/>
</dbReference>
<dbReference type="OrthoDB" id="9815896at2"/>
<dbReference type="PANTHER" id="PTHR33540:SF2">
    <property type="entry name" value="TRNA THREONYLCARBAMOYLADENOSINE BIOSYNTHESIS PROTEIN TSAE"/>
    <property type="match status" value="1"/>
</dbReference>
<dbReference type="Proteomes" id="UP000255517">
    <property type="component" value="Unassembled WGS sequence"/>
</dbReference>
<dbReference type="PANTHER" id="PTHR33540">
    <property type="entry name" value="TRNA THREONYLCARBAMOYLADENOSINE BIOSYNTHESIS PROTEIN TSAE"/>
    <property type="match status" value="1"/>
</dbReference>
<dbReference type="GO" id="GO:0005737">
    <property type="term" value="C:cytoplasm"/>
    <property type="evidence" value="ECO:0007669"/>
    <property type="project" value="UniProtKB-SubCell"/>
</dbReference>
<dbReference type="GO" id="GO:0002949">
    <property type="term" value="P:tRNA threonylcarbamoyladenosine modification"/>
    <property type="evidence" value="ECO:0007669"/>
    <property type="project" value="InterPro"/>
</dbReference>
<proteinExistence type="inferred from homology"/>
<comment type="similarity">
    <text evidence="2">Belongs to the TsaE family.</text>
</comment>
<accession>A0A379C4A0</accession>
<keyword evidence="9" id="KW-0460">Magnesium</keyword>
<name>A0A379C4A0_9FIRM</name>
<dbReference type="GO" id="GO:0005524">
    <property type="term" value="F:ATP binding"/>
    <property type="evidence" value="ECO:0007669"/>
    <property type="project" value="UniProtKB-KW"/>
</dbReference>
<protein>
    <recommendedName>
        <fullName evidence="3">tRNA threonylcarbamoyladenosine biosynthesis protein TsaE</fullName>
    </recommendedName>
    <alternativeName>
        <fullName evidence="10">t(6)A37 threonylcarbamoyladenosine biosynthesis protein TsaE</fullName>
    </alternativeName>
</protein>
<dbReference type="AlphaFoldDB" id="A0A379C4A0"/>
<keyword evidence="8" id="KW-0067">ATP-binding</keyword>
<gene>
    <name evidence="11" type="primary">ydiB</name>
    <name evidence="11" type="ORF">NCTC13149_00337</name>
</gene>
<evidence type="ECO:0000256" key="10">
    <source>
        <dbReference type="ARBA" id="ARBA00032441"/>
    </source>
</evidence>
<evidence type="ECO:0000256" key="9">
    <source>
        <dbReference type="ARBA" id="ARBA00022842"/>
    </source>
</evidence>
<comment type="subcellular location">
    <subcellularLocation>
        <location evidence="1">Cytoplasm</location>
    </subcellularLocation>
</comment>
<keyword evidence="7" id="KW-0547">Nucleotide-binding</keyword>
<organism evidence="11 12">
    <name type="scientific">Peptoniphilus lacrimalis</name>
    <dbReference type="NCBI Taxonomy" id="33031"/>
    <lineage>
        <taxon>Bacteria</taxon>
        <taxon>Bacillati</taxon>
        <taxon>Bacillota</taxon>
        <taxon>Tissierellia</taxon>
        <taxon>Tissierellales</taxon>
        <taxon>Peptoniphilaceae</taxon>
        <taxon>Peptoniphilus</taxon>
    </lineage>
</organism>
<keyword evidence="4" id="KW-0963">Cytoplasm</keyword>
<evidence type="ECO:0000256" key="7">
    <source>
        <dbReference type="ARBA" id="ARBA00022741"/>
    </source>
</evidence>
<keyword evidence="5" id="KW-0819">tRNA processing</keyword>
<dbReference type="STRING" id="1122949.GCA_000378725_00906"/>
<dbReference type="Pfam" id="PF02367">
    <property type="entry name" value="TsaE"/>
    <property type="match status" value="1"/>
</dbReference>
<evidence type="ECO:0000256" key="1">
    <source>
        <dbReference type="ARBA" id="ARBA00004496"/>
    </source>
</evidence>
<keyword evidence="6" id="KW-0479">Metal-binding</keyword>
<evidence type="ECO:0000256" key="6">
    <source>
        <dbReference type="ARBA" id="ARBA00022723"/>
    </source>
</evidence>
<dbReference type="NCBIfam" id="TIGR00150">
    <property type="entry name" value="T6A_YjeE"/>
    <property type="match status" value="1"/>
</dbReference>